<proteinExistence type="predicted"/>
<dbReference type="InterPro" id="IPR048365">
    <property type="entry name" value="TNP-like_RNaseH_N"/>
</dbReference>
<protein>
    <recommendedName>
        <fullName evidence="2">Transposable element P transposase-like RNase H domain-containing protein</fullName>
    </recommendedName>
</protein>
<name>A0ABQ9EBQ5_TEGGR</name>
<evidence type="ECO:0000256" key="1">
    <source>
        <dbReference type="SAM" id="MobiDB-lite"/>
    </source>
</evidence>
<accession>A0ABQ9EBQ5</accession>
<comment type="caution">
    <text evidence="3">The sequence shown here is derived from an EMBL/GenBank/DDBJ whole genome shotgun (WGS) entry which is preliminary data.</text>
</comment>
<dbReference type="Pfam" id="PF21787">
    <property type="entry name" value="TNP-like_RNaseH_N"/>
    <property type="match status" value="1"/>
</dbReference>
<feature type="domain" description="Transposable element P transposase-like RNase H" evidence="2">
    <location>
        <begin position="292"/>
        <end position="421"/>
    </location>
</feature>
<sequence length="602" mass="68604">MPLTMVIDGHQQYCSIVFNSSKVTFHLRNVTFTLGFSLNVTQKNVDGLIHLITVIKICKGLDTTENESQALIVEYLSELSNENSGKKTTRSKSCKVIVNWTSKKECCDRCMDSIKQNRKRKRQPVSETESISEKKSEINPLQEHNLSSHQNVDNGLIEKVYSDQVSNSDYPVQVSQVDEESKIKLCKEDHEDMESILNKIVENGAPEQFKLLLESQLRNFKKGLEIHQRRWDQEVISVCLGLYIRSPRAYEDLKKSGLLVLPSQRLLQYYKNSIKQTTCFNLQNLIWMQKEALKQKVSDFGKHGGLVIDEMSIQDDLVIQKQRDSWNLVGIVDMDQTNNNIDILCNGRKKVQLATHALQFVFHGLTGFRWPVAYFGSNTATAFQLYNTFWKCVDVLDENGFTVDYVMLDGASTNRAFTNILFNNGCQREKKFKFQDIYDGNHSICAIQDIMHVLKRIRNNVESSRIENQSQAGRYLVLNDCCIPICSKNDKRIELLREILHFFNDWESQIVNSVLYLQAKNLITQETRDDINSAVSGFISLCDTMLGKGNSINPGFLNSDICSVSNKGNSGKSASFFTASTPGALNTTRNKSNLKSRRSIRI</sequence>
<dbReference type="Proteomes" id="UP001217089">
    <property type="component" value="Unassembled WGS sequence"/>
</dbReference>
<gene>
    <name evidence="3" type="ORF">KUTeg_020243</name>
</gene>
<dbReference type="EMBL" id="JARBDR010000918">
    <property type="protein sequence ID" value="KAJ8301256.1"/>
    <property type="molecule type" value="Genomic_DNA"/>
</dbReference>
<organism evidence="3 4">
    <name type="scientific">Tegillarca granosa</name>
    <name type="common">Malaysian cockle</name>
    <name type="synonym">Anadara granosa</name>
    <dbReference type="NCBI Taxonomy" id="220873"/>
    <lineage>
        <taxon>Eukaryota</taxon>
        <taxon>Metazoa</taxon>
        <taxon>Spiralia</taxon>
        <taxon>Lophotrochozoa</taxon>
        <taxon>Mollusca</taxon>
        <taxon>Bivalvia</taxon>
        <taxon>Autobranchia</taxon>
        <taxon>Pteriomorphia</taxon>
        <taxon>Arcoida</taxon>
        <taxon>Arcoidea</taxon>
        <taxon>Arcidae</taxon>
        <taxon>Tegillarca</taxon>
    </lineage>
</organism>
<evidence type="ECO:0000259" key="2">
    <source>
        <dbReference type="Pfam" id="PF21787"/>
    </source>
</evidence>
<keyword evidence="4" id="KW-1185">Reference proteome</keyword>
<reference evidence="3 4" key="1">
    <citation type="submission" date="2022-12" db="EMBL/GenBank/DDBJ databases">
        <title>Chromosome-level genome of Tegillarca granosa.</title>
        <authorList>
            <person name="Kim J."/>
        </authorList>
    </citation>
    <scope>NUCLEOTIDE SEQUENCE [LARGE SCALE GENOMIC DNA]</scope>
    <source>
        <strain evidence="3">Teg-2019</strain>
        <tissue evidence="3">Adductor muscle</tissue>
    </source>
</reference>
<evidence type="ECO:0000313" key="3">
    <source>
        <dbReference type="EMBL" id="KAJ8301256.1"/>
    </source>
</evidence>
<evidence type="ECO:0000313" key="4">
    <source>
        <dbReference type="Proteomes" id="UP001217089"/>
    </source>
</evidence>
<feature type="region of interest" description="Disordered" evidence="1">
    <location>
        <begin position="118"/>
        <end position="149"/>
    </location>
</feature>